<gene>
    <name evidence="2" type="ORF">AArc1_2687</name>
</gene>
<sequence length="55" mass="5976">MGPRPRGGSLTAMPSGQYWGDDRDDDDECAHPDIIDRPGANPFCRVCGKINPTTD</sequence>
<evidence type="ECO:0000313" key="2">
    <source>
        <dbReference type="EMBL" id="AXR79000.1"/>
    </source>
</evidence>
<accession>A0A346PHK5</accession>
<organism evidence="2 3">
    <name type="scientific">Natrarchaeobaculum sulfurireducens</name>
    <dbReference type="NCBI Taxonomy" id="2044521"/>
    <lineage>
        <taxon>Archaea</taxon>
        <taxon>Methanobacteriati</taxon>
        <taxon>Methanobacteriota</taxon>
        <taxon>Stenosarchaea group</taxon>
        <taxon>Halobacteria</taxon>
        <taxon>Halobacteriales</taxon>
        <taxon>Natrialbaceae</taxon>
        <taxon>Natrarchaeobaculum</taxon>
    </lineage>
</organism>
<dbReference type="AlphaFoldDB" id="A0A346PHK5"/>
<evidence type="ECO:0000256" key="1">
    <source>
        <dbReference type="SAM" id="MobiDB-lite"/>
    </source>
</evidence>
<dbReference type="Proteomes" id="UP000258707">
    <property type="component" value="Chromosome"/>
</dbReference>
<feature type="region of interest" description="Disordered" evidence="1">
    <location>
        <begin position="1"/>
        <end position="40"/>
    </location>
</feature>
<dbReference type="EMBL" id="CP024047">
    <property type="protein sequence ID" value="AXR79000.1"/>
    <property type="molecule type" value="Genomic_DNA"/>
</dbReference>
<name>A0A346PHK5_9EURY</name>
<proteinExistence type="predicted"/>
<evidence type="ECO:0000313" key="3">
    <source>
        <dbReference type="Proteomes" id="UP000258707"/>
    </source>
</evidence>
<reference evidence="3" key="1">
    <citation type="submission" date="2017-10" db="EMBL/GenBank/DDBJ databases">
        <title>Phenotypic and genomic properties of facultatively anaerobic sulfur-reducing natronoarchaea from hypersaline soda lakes.</title>
        <authorList>
            <person name="Sorokin D.Y."/>
            <person name="Kublanov I.V."/>
            <person name="Roman P."/>
            <person name="Sinninghe Damste J.S."/>
            <person name="Golyshin P.N."/>
            <person name="Rojo D."/>
            <person name="Ciordia S."/>
            <person name="Mena Md.C."/>
            <person name="Ferrer M."/>
            <person name="Messina E."/>
            <person name="Smedile F."/>
            <person name="La Spada G."/>
            <person name="La Cono V."/>
            <person name="Yakimov M.M."/>
        </authorList>
    </citation>
    <scope>NUCLEOTIDE SEQUENCE [LARGE SCALE GENOMIC DNA]</scope>
    <source>
        <strain evidence="3">AArc1</strain>
    </source>
</reference>
<dbReference type="KEGG" id="nan:AArc1_2687"/>
<protein>
    <submittedName>
        <fullName evidence="2">Uncharacterized protein</fullName>
    </submittedName>
</protein>